<evidence type="ECO:0000256" key="2">
    <source>
        <dbReference type="SAM" id="Phobius"/>
    </source>
</evidence>
<protein>
    <submittedName>
        <fullName evidence="3">Uncharacterized protein</fullName>
    </submittedName>
</protein>
<gene>
    <name evidence="3" type="ORF">CWE09_10465</name>
</gene>
<keyword evidence="2" id="KW-0472">Membrane</keyword>
<dbReference type="Pfam" id="PF20567">
    <property type="entry name" value="DUF6776"/>
    <property type="match status" value="1"/>
</dbReference>
<proteinExistence type="predicted"/>
<keyword evidence="1" id="KW-0175">Coiled coil</keyword>
<keyword evidence="2" id="KW-1133">Transmembrane helix</keyword>
<sequence>MSFSKMRQRTGRLKFTLTVAAVAAVCIWLGYILGNARLSWLEGQYASQQDRIQRLQQTIEQLEYRINILQVELDVERVATTTLQQDLRSAQSEKSGVRRELAFYQRVMAPELDAEGVTIDSLVVSPSGPGIYHFRLILVQIERAQQQLAQGSVSITLRGREQGSPKELDLFELANKDDSARTFAMNYFTRLDGSFKLPAEIEPESIVVQVRTRTGGRTERRFQWGDLIDLVDESE</sequence>
<accession>A0A432W467</accession>
<feature type="transmembrane region" description="Helical" evidence="2">
    <location>
        <begin position="12"/>
        <end position="33"/>
    </location>
</feature>
<dbReference type="InterPro" id="IPR046703">
    <property type="entry name" value="DUF6776"/>
</dbReference>
<reference evidence="3 4" key="1">
    <citation type="journal article" date="2011" name="Front. Microbiol.">
        <title>Genomic signatures of strain selection and enhancement in Bacillus atrophaeus var. globigii, a historical biowarfare simulant.</title>
        <authorList>
            <person name="Gibbons H.S."/>
            <person name="Broomall S.M."/>
            <person name="McNew L.A."/>
            <person name="Daligault H."/>
            <person name="Chapman C."/>
            <person name="Bruce D."/>
            <person name="Karavis M."/>
            <person name="Krepps M."/>
            <person name="McGregor P.A."/>
            <person name="Hong C."/>
            <person name="Park K.H."/>
            <person name="Akmal A."/>
            <person name="Feldman A."/>
            <person name="Lin J.S."/>
            <person name="Chang W.E."/>
            <person name="Higgs B.W."/>
            <person name="Demirev P."/>
            <person name="Lindquist J."/>
            <person name="Liem A."/>
            <person name="Fochler E."/>
            <person name="Read T.D."/>
            <person name="Tapia R."/>
            <person name="Johnson S."/>
            <person name="Bishop-Lilly K.A."/>
            <person name="Detter C."/>
            <person name="Han C."/>
            <person name="Sozhamannan S."/>
            <person name="Rosenzweig C.N."/>
            <person name="Skowronski E.W."/>
        </authorList>
    </citation>
    <scope>NUCLEOTIDE SEQUENCE [LARGE SCALE GENOMIC DNA]</scope>
    <source>
        <strain evidence="3 4">MLST1</strain>
    </source>
</reference>
<organism evidence="3 4">
    <name type="scientific">Aliidiomarina minuta</name>
    <dbReference type="NCBI Taxonomy" id="880057"/>
    <lineage>
        <taxon>Bacteria</taxon>
        <taxon>Pseudomonadati</taxon>
        <taxon>Pseudomonadota</taxon>
        <taxon>Gammaproteobacteria</taxon>
        <taxon>Alteromonadales</taxon>
        <taxon>Idiomarinaceae</taxon>
        <taxon>Aliidiomarina</taxon>
    </lineage>
</organism>
<dbReference type="RefSeq" id="WP_126803993.1">
    <property type="nucleotide sequence ID" value="NZ_PIPL01000002.1"/>
</dbReference>
<name>A0A432W467_9GAMM</name>
<dbReference type="EMBL" id="PIPL01000002">
    <property type="protein sequence ID" value="RUO24292.1"/>
    <property type="molecule type" value="Genomic_DNA"/>
</dbReference>
<dbReference type="OrthoDB" id="7056878at2"/>
<keyword evidence="2" id="KW-0812">Transmembrane</keyword>
<feature type="coiled-coil region" evidence="1">
    <location>
        <begin position="38"/>
        <end position="72"/>
    </location>
</feature>
<evidence type="ECO:0000313" key="3">
    <source>
        <dbReference type="EMBL" id="RUO24292.1"/>
    </source>
</evidence>
<keyword evidence="4" id="KW-1185">Reference proteome</keyword>
<dbReference type="Proteomes" id="UP000288293">
    <property type="component" value="Unassembled WGS sequence"/>
</dbReference>
<evidence type="ECO:0000256" key="1">
    <source>
        <dbReference type="SAM" id="Coils"/>
    </source>
</evidence>
<comment type="caution">
    <text evidence="3">The sequence shown here is derived from an EMBL/GenBank/DDBJ whole genome shotgun (WGS) entry which is preliminary data.</text>
</comment>
<evidence type="ECO:0000313" key="4">
    <source>
        <dbReference type="Proteomes" id="UP000288293"/>
    </source>
</evidence>
<dbReference type="AlphaFoldDB" id="A0A432W467"/>